<reference evidence="5" key="1">
    <citation type="journal article" date="2018" name="Genome Biol. Evol.">
        <title>Mobile Elements Shape Plastome Evolution in Ferns.</title>
        <authorList>
            <person name="Robison T.A."/>
            <person name="Grusz A.L."/>
            <person name="Wolf P.G."/>
            <person name="Mower J.P."/>
            <person name="Fauskee B.D."/>
            <person name="Sosa K."/>
            <person name="Schuettpelz E.L."/>
        </authorList>
    </citation>
    <scope>NUCLEOTIDE SEQUENCE</scope>
</reference>
<geneLocation type="chloroplast" evidence="5"/>
<dbReference type="GO" id="GO:0015935">
    <property type="term" value="C:small ribosomal subunit"/>
    <property type="evidence" value="ECO:0007669"/>
    <property type="project" value="TreeGrafter"/>
</dbReference>
<dbReference type="SUPFAM" id="SSF54565">
    <property type="entry name" value="Ribosomal protein S16"/>
    <property type="match status" value="1"/>
</dbReference>
<evidence type="ECO:0000256" key="1">
    <source>
        <dbReference type="ARBA" id="ARBA00006668"/>
    </source>
</evidence>
<evidence type="ECO:0000256" key="2">
    <source>
        <dbReference type="ARBA" id="ARBA00022980"/>
    </source>
</evidence>
<evidence type="ECO:0000256" key="3">
    <source>
        <dbReference type="ARBA" id="ARBA00023274"/>
    </source>
</evidence>
<dbReference type="GO" id="GO:0032543">
    <property type="term" value="P:mitochondrial translation"/>
    <property type="evidence" value="ECO:0007669"/>
    <property type="project" value="TreeGrafter"/>
</dbReference>
<organism evidence="5">
    <name type="scientific">Llavea cordifolia</name>
    <dbReference type="NCBI Taxonomy" id="40966"/>
    <lineage>
        <taxon>Eukaryota</taxon>
        <taxon>Viridiplantae</taxon>
        <taxon>Streptophyta</taxon>
        <taxon>Embryophyta</taxon>
        <taxon>Tracheophyta</taxon>
        <taxon>Polypodiopsida</taxon>
        <taxon>Polypodiidae</taxon>
        <taxon>Polypodiales</taxon>
        <taxon>Pteridineae</taxon>
        <taxon>Pteridaceae</taxon>
        <taxon>Cryptogrammoideae</taxon>
        <taxon>Llavea</taxon>
    </lineage>
</organism>
<comment type="similarity">
    <text evidence="1 4">Belongs to the bacterial ribosomal protein bS16 family.</text>
</comment>
<keyword evidence="3 4" id="KW-0687">Ribonucleoprotein</keyword>
<name>A0A3G5CTY6_9MONI</name>
<dbReference type="PANTHER" id="PTHR12919">
    <property type="entry name" value="30S RIBOSOMAL PROTEIN S16"/>
    <property type="match status" value="1"/>
</dbReference>
<keyword evidence="5" id="KW-0934">Plastid</keyword>
<protein>
    <recommendedName>
        <fullName evidence="4">Small ribosomal subunit protein bS16c</fullName>
    </recommendedName>
</protein>
<keyword evidence="2 4" id="KW-0689">Ribosomal protein</keyword>
<dbReference type="Pfam" id="PF00886">
    <property type="entry name" value="Ribosomal_S16"/>
    <property type="match status" value="1"/>
</dbReference>
<comment type="subcellular location">
    <subcellularLocation>
        <location evidence="4">Plastid</location>
        <location evidence="4">Chloroplast</location>
    </subcellularLocation>
</comment>
<keyword evidence="5" id="KW-0150">Chloroplast</keyword>
<dbReference type="EMBL" id="MH173088">
    <property type="protein sequence ID" value="AYW16314.1"/>
    <property type="molecule type" value="Genomic_DNA"/>
</dbReference>
<dbReference type="GO" id="GO:0005739">
    <property type="term" value="C:mitochondrion"/>
    <property type="evidence" value="ECO:0007669"/>
    <property type="project" value="GOC"/>
</dbReference>
<dbReference type="NCBIfam" id="TIGR00002">
    <property type="entry name" value="S16"/>
    <property type="match status" value="1"/>
</dbReference>
<gene>
    <name evidence="4 5" type="primary">rps16</name>
</gene>
<dbReference type="PANTHER" id="PTHR12919:SF20">
    <property type="entry name" value="SMALL RIBOSOMAL SUBUNIT PROTEIN BS16M"/>
    <property type="match status" value="1"/>
</dbReference>
<dbReference type="GO" id="GO:0003735">
    <property type="term" value="F:structural constituent of ribosome"/>
    <property type="evidence" value="ECO:0007669"/>
    <property type="project" value="InterPro"/>
</dbReference>
<dbReference type="HAMAP" id="MF_00385">
    <property type="entry name" value="Ribosomal_bS16"/>
    <property type="match status" value="1"/>
</dbReference>
<evidence type="ECO:0000256" key="4">
    <source>
        <dbReference type="HAMAP-Rule" id="MF_00385"/>
    </source>
</evidence>
<dbReference type="RefSeq" id="YP_009549165.1">
    <property type="nucleotide sequence ID" value="NC_040216.1"/>
</dbReference>
<evidence type="ECO:0000313" key="5">
    <source>
        <dbReference type="EMBL" id="AYW16314.1"/>
    </source>
</evidence>
<dbReference type="Gene3D" id="3.30.1320.10">
    <property type="match status" value="1"/>
</dbReference>
<dbReference type="InterPro" id="IPR023803">
    <property type="entry name" value="Ribosomal_bS16_dom_sf"/>
</dbReference>
<sequence>MVKLRLKRYGRKQRMTYRIVAINAKSRREGKVTREIGFYNPRKEETQLDILAITSLCRSGAQLTETVRDILRRAKLLERVRTEFQGENSDFGKI</sequence>
<dbReference type="GO" id="GO:0009507">
    <property type="term" value="C:chloroplast"/>
    <property type="evidence" value="ECO:0007669"/>
    <property type="project" value="UniProtKB-SubCell"/>
</dbReference>
<dbReference type="InterPro" id="IPR020592">
    <property type="entry name" value="Ribosomal_bS16_CS"/>
</dbReference>
<dbReference type="PROSITE" id="PS00732">
    <property type="entry name" value="RIBOSOMAL_S16"/>
    <property type="match status" value="1"/>
</dbReference>
<proteinExistence type="inferred from homology"/>
<dbReference type="InterPro" id="IPR000307">
    <property type="entry name" value="Ribosomal_bS16"/>
</dbReference>
<accession>A0A3G5CTY6</accession>
<dbReference type="AlphaFoldDB" id="A0A3G5CTY6"/>
<dbReference type="GeneID" id="38747093"/>